<reference evidence="4" key="1">
    <citation type="submission" date="2017-06" db="EMBL/GenBank/DDBJ databases">
        <authorList>
            <person name="Varghese N."/>
            <person name="Submissions S."/>
        </authorList>
    </citation>
    <scope>NUCLEOTIDE SEQUENCE [LARGE SCALE GENOMIC DNA]</scope>
    <source>
        <strain evidence="4">JAD2</strain>
    </source>
</reference>
<dbReference type="InParanoid" id="A0A212QQR7"/>
<dbReference type="SUPFAM" id="SSF51905">
    <property type="entry name" value="FAD/NAD(P)-binding domain"/>
    <property type="match status" value="1"/>
</dbReference>
<dbReference type="InterPro" id="IPR006076">
    <property type="entry name" value="FAD-dep_OxRdtase"/>
</dbReference>
<keyword evidence="4" id="KW-1185">Reference proteome</keyword>
<dbReference type="RefSeq" id="WP_200808080.1">
    <property type="nucleotide sequence ID" value="NZ_FYEK01000018.1"/>
</dbReference>
<evidence type="ECO:0000313" key="3">
    <source>
        <dbReference type="EMBL" id="SNB61827.1"/>
    </source>
</evidence>
<name>A0A212QQR7_9CHLR</name>
<accession>A0A212QQR7</accession>
<evidence type="ECO:0000259" key="2">
    <source>
        <dbReference type="Pfam" id="PF01266"/>
    </source>
</evidence>
<proteinExistence type="predicted"/>
<dbReference type="SUPFAM" id="SSF54373">
    <property type="entry name" value="FAD-linked reductases, C-terminal domain"/>
    <property type="match status" value="1"/>
</dbReference>
<dbReference type="EMBL" id="FYEK01000018">
    <property type="protein sequence ID" value="SNB61827.1"/>
    <property type="molecule type" value="Genomic_DNA"/>
</dbReference>
<dbReference type="InterPro" id="IPR036188">
    <property type="entry name" value="FAD/NAD-bd_sf"/>
</dbReference>
<dbReference type="PANTHER" id="PTHR13847">
    <property type="entry name" value="SARCOSINE DEHYDROGENASE-RELATED"/>
    <property type="match status" value="1"/>
</dbReference>
<dbReference type="PANTHER" id="PTHR13847:SF287">
    <property type="entry name" value="FAD-DEPENDENT OXIDOREDUCTASE DOMAIN-CONTAINING PROTEIN 1"/>
    <property type="match status" value="1"/>
</dbReference>
<dbReference type="Pfam" id="PF01266">
    <property type="entry name" value="DAO"/>
    <property type="match status" value="1"/>
</dbReference>
<organism evidence="3 4">
    <name type="scientific">Thermoflexus hugenholtzii JAD2</name>
    <dbReference type="NCBI Taxonomy" id="877466"/>
    <lineage>
        <taxon>Bacteria</taxon>
        <taxon>Bacillati</taxon>
        <taxon>Chloroflexota</taxon>
        <taxon>Thermoflexia</taxon>
        <taxon>Thermoflexales</taxon>
        <taxon>Thermoflexaceae</taxon>
        <taxon>Thermoflexus</taxon>
    </lineage>
</organism>
<dbReference type="AlphaFoldDB" id="A0A212QQR7"/>
<dbReference type="Gene3D" id="3.30.9.10">
    <property type="entry name" value="D-Amino Acid Oxidase, subunit A, domain 2"/>
    <property type="match status" value="1"/>
</dbReference>
<evidence type="ECO:0000313" key="4">
    <source>
        <dbReference type="Proteomes" id="UP000197025"/>
    </source>
</evidence>
<protein>
    <submittedName>
        <fullName evidence="3">Sarcosine oxidase subunit beta</fullName>
    </submittedName>
</protein>
<dbReference type="GO" id="GO:0005737">
    <property type="term" value="C:cytoplasm"/>
    <property type="evidence" value="ECO:0007669"/>
    <property type="project" value="TreeGrafter"/>
</dbReference>
<dbReference type="Gene3D" id="3.50.50.60">
    <property type="entry name" value="FAD/NAD(P)-binding domain"/>
    <property type="match status" value="1"/>
</dbReference>
<gene>
    <name evidence="3" type="ORF">SAMN02746019_00004480</name>
</gene>
<feature type="domain" description="FAD dependent oxidoreductase" evidence="2">
    <location>
        <begin position="8"/>
        <end position="354"/>
    </location>
</feature>
<keyword evidence="1" id="KW-0560">Oxidoreductase</keyword>
<sequence length="386" mass="42183">MTLPATADVVIVGGGVMGLSTAYHLLKKQPGLRVVVLEKGPFFGCGSTSKAAGGFRHQFATEIHIRLSLLSVAMMERFAEDPGAPLAMRFCGYLFLLTREEDVAIFRDQVALQRRLGVPTEWLDGEEVRRRLPMMRLDDVIAGTFCPRDGLLSPMDLVNGYAAGIRRLGGILRTDTPVTGVRRQGGRVVGVITPLGEIAAPVLVNAAGAWAAQIGEMVGISLPIRPYRRQYLITTPIPEIPEDFPMVIDFARSLYFHREGEGILTGMSNRDEPPGFREQPDSEWELIHMEAAVARMPLLERAGVRARVAGLYEVTPDAHPILGRIPGVEGFYVVAGFSGHGVMHGPIAGLLMAEEILDGRAHTLDIAPLRYERFLTSPPPAEYNVI</sequence>
<dbReference type="GO" id="GO:0016491">
    <property type="term" value="F:oxidoreductase activity"/>
    <property type="evidence" value="ECO:0007669"/>
    <property type="project" value="UniProtKB-KW"/>
</dbReference>
<dbReference type="Proteomes" id="UP000197025">
    <property type="component" value="Unassembled WGS sequence"/>
</dbReference>
<evidence type="ECO:0000256" key="1">
    <source>
        <dbReference type="ARBA" id="ARBA00023002"/>
    </source>
</evidence>